<keyword evidence="4" id="KW-1185">Reference proteome</keyword>
<dbReference type="RefSeq" id="WP_290247456.1">
    <property type="nucleotide sequence ID" value="NZ_JAUFQT010000001.1"/>
</dbReference>
<reference evidence="3 4" key="1">
    <citation type="submission" date="2024-09" db="EMBL/GenBank/DDBJ databases">
        <authorList>
            <person name="Sun Q."/>
            <person name="Mori K."/>
        </authorList>
    </citation>
    <scope>NUCLEOTIDE SEQUENCE [LARGE SCALE GENOMIC DNA]</scope>
    <source>
        <strain evidence="3 4">CECT 7682</strain>
    </source>
</reference>
<name>A0ABV5J256_9BACT</name>
<dbReference type="InterPro" id="IPR011008">
    <property type="entry name" value="Dimeric_a/b-barrel"/>
</dbReference>
<dbReference type="InterPro" id="IPR007138">
    <property type="entry name" value="ABM_dom"/>
</dbReference>
<feature type="signal peptide" evidence="1">
    <location>
        <begin position="1"/>
        <end position="24"/>
    </location>
</feature>
<dbReference type="PROSITE" id="PS51725">
    <property type="entry name" value="ABM"/>
    <property type="match status" value="1"/>
</dbReference>
<evidence type="ECO:0000259" key="2">
    <source>
        <dbReference type="PROSITE" id="PS51725"/>
    </source>
</evidence>
<keyword evidence="3" id="KW-0503">Monooxygenase</keyword>
<protein>
    <submittedName>
        <fullName evidence="3">Quinol monooxygenase</fullName>
        <ecNumber evidence="3">1.-.-.-</ecNumber>
    </submittedName>
</protein>
<feature type="domain" description="ABM" evidence="2">
    <location>
        <begin position="32"/>
        <end position="121"/>
    </location>
</feature>
<evidence type="ECO:0000313" key="3">
    <source>
        <dbReference type="EMBL" id="MFB9210909.1"/>
    </source>
</evidence>
<dbReference type="SUPFAM" id="SSF54909">
    <property type="entry name" value="Dimeric alpha+beta barrel"/>
    <property type="match status" value="1"/>
</dbReference>
<organism evidence="3 4">
    <name type="scientific">Echinicola jeungdonensis</name>
    <dbReference type="NCBI Taxonomy" id="709343"/>
    <lineage>
        <taxon>Bacteria</taxon>
        <taxon>Pseudomonadati</taxon>
        <taxon>Bacteroidota</taxon>
        <taxon>Cytophagia</taxon>
        <taxon>Cytophagales</taxon>
        <taxon>Cyclobacteriaceae</taxon>
        <taxon>Echinicola</taxon>
    </lineage>
</organism>
<dbReference type="EMBL" id="JBHMEW010000011">
    <property type="protein sequence ID" value="MFB9210909.1"/>
    <property type="molecule type" value="Genomic_DNA"/>
</dbReference>
<evidence type="ECO:0000256" key="1">
    <source>
        <dbReference type="SAM" id="SignalP"/>
    </source>
</evidence>
<comment type="caution">
    <text evidence="3">The sequence shown here is derived from an EMBL/GenBank/DDBJ whole genome shotgun (WGS) entry which is preliminary data.</text>
</comment>
<proteinExistence type="predicted"/>
<accession>A0ABV5J256</accession>
<keyword evidence="3" id="KW-0560">Oxidoreductase</keyword>
<dbReference type="GO" id="GO:0004497">
    <property type="term" value="F:monooxygenase activity"/>
    <property type="evidence" value="ECO:0007669"/>
    <property type="project" value="UniProtKB-KW"/>
</dbReference>
<dbReference type="Pfam" id="PF03992">
    <property type="entry name" value="ABM"/>
    <property type="match status" value="1"/>
</dbReference>
<keyword evidence="1" id="KW-0732">Signal</keyword>
<gene>
    <name evidence="3" type="ORF">ACFFUR_03760</name>
</gene>
<dbReference type="EC" id="1.-.-.-" evidence="3"/>
<feature type="chain" id="PRO_5047459247" evidence="1">
    <location>
        <begin position="25"/>
        <end position="128"/>
    </location>
</feature>
<dbReference type="Proteomes" id="UP001589654">
    <property type="component" value="Unassembled WGS sequence"/>
</dbReference>
<sequence>MKLTKKYLIPLILMLTLLTNCKMGNNNEPKDIYTLGIWTVKPGKEKEFINEWNEFANWTEKNISGPGKAYLLQDEKNPLRFISFGPWDNEKSIQVWRESNEFKSFAAKVKDLCDDFQPNTLKKVSNSK</sequence>
<dbReference type="Gene3D" id="3.30.70.100">
    <property type="match status" value="1"/>
</dbReference>
<evidence type="ECO:0000313" key="4">
    <source>
        <dbReference type="Proteomes" id="UP001589654"/>
    </source>
</evidence>